<keyword evidence="2" id="KW-0413">Isomerase</keyword>
<sequence>MPLITVSMYPGRTQQQKNDFAKSITKSAVEVLKTKEEHVIVVFDENPKENWFVAGSQL</sequence>
<feature type="domain" description="4-oxalocrotonate tautomerase-like" evidence="3">
    <location>
        <begin position="2"/>
        <end position="56"/>
    </location>
</feature>
<dbReference type="Pfam" id="PF01361">
    <property type="entry name" value="Tautomerase"/>
    <property type="match status" value="1"/>
</dbReference>
<dbReference type="AlphaFoldDB" id="A0A381TLL0"/>
<gene>
    <name evidence="4" type="ORF">METZ01_LOCUS69826</name>
</gene>
<dbReference type="InterPro" id="IPR014347">
    <property type="entry name" value="Tautomerase/MIF_sf"/>
</dbReference>
<dbReference type="EMBL" id="UINC01004804">
    <property type="protein sequence ID" value="SVA16972.1"/>
    <property type="molecule type" value="Genomic_DNA"/>
</dbReference>
<dbReference type="PANTHER" id="PTHR35530">
    <property type="entry name" value="TAUTOMERASE-RELATED"/>
    <property type="match status" value="1"/>
</dbReference>
<evidence type="ECO:0000256" key="2">
    <source>
        <dbReference type="ARBA" id="ARBA00023235"/>
    </source>
</evidence>
<dbReference type="GO" id="GO:0016853">
    <property type="term" value="F:isomerase activity"/>
    <property type="evidence" value="ECO:0007669"/>
    <property type="project" value="UniProtKB-KW"/>
</dbReference>
<proteinExistence type="inferred from homology"/>
<reference evidence="4" key="1">
    <citation type="submission" date="2018-05" db="EMBL/GenBank/DDBJ databases">
        <authorList>
            <person name="Lanie J.A."/>
            <person name="Ng W.-L."/>
            <person name="Kazmierczak K.M."/>
            <person name="Andrzejewski T.M."/>
            <person name="Davidsen T.M."/>
            <person name="Wayne K.J."/>
            <person name="Tettelin H."/>
            <person name="Glass J.I."/>
            <person name="Rusch D."/>
            <person name="Podicherti R."/>
            <person name="Tsui H.-C.T."/>
            <person name="Winkler M.E."/>
        </authorList>
    </citation>
    <scope>NUCLEOTIDE SEQUENCE</scope>
</reference>
<dbReference type="PANTHER" id="PTHR35530:SF2">
    <property type="entry name" value="BSL4019 PROTEIN"/>
    <property type="match status" value="1"/>
</dbReference>
<evidence type="ECO:0000256" key="1">
    <source>
        <dbReference type="ARBA" id="ARBA00006723"/>
    </source>
</evidence>
<comment type="similarity">
    <text evidence="1">Belongs to the 4-oxalocrotonate tautomerase family.</text>
</comment>
<dbReference type="Gene3D" id="3.30.429.10">
    <property type="entry name" value="Macrophage Migration Inhibitory Factor"/>
    <property type="match status" value="1"/>
</dbReference>
<dbReference type="InterPro" id="IPR004370">
    <property type="entry name" value="4-OT-like_dom"/>
</dbReference>
<evidence type="ECO:0000259" key="3">
    <source>
        <dbReference type="Pfam" id="PF01361"/>
    </source>
</evidence>
<protein>
    <recommendedName>
        <fullName evidence="3">4-oxalocrotonate tautomerase-like domain-containing protein</fullName>
    </recommendedName>
</protein>
<organism evidence="4">
    <name type="scientific">marine metagenome</name>
    <dbReference type="NCBI Taxonomy" id="408172"/>
    <lineage>
        <taxon>unclassified sequences</taxon>
        <taxon>metagenomes</taxon>
        <taxon>ecological metagenomes</taxon>
    </lineage>
</organism>
<name>A0A381TLL0_9ZZZZ</name>
<evidence type="ECO:0000313" key="4">
    <source>
        <dbReference type="EMBL" id="SVA16972.1"/>
    </source>
</evidence>
<dbReference type="SUPFAM" id="SSF55331">
    <property type="entry name" value="Tautomerase/MIF"/>
    <property type="match status" value="1"/>
</dbReference>
<accession>A0A381TLL0</accession>